<proteinExistence type="predicted"/>
<comment type="caution">
    <text evidence="2">The sequence shown here is derived from an EMBL/GenBank/DDBJ whole genome shotgun (WGS) entry which is preliminary data.</text>
</comment>
<sequence length="115" mass="12978">CYGPLRASEVSEFLQLSNSFFPPVARAKDGHYINPVHLLQYSEQLKVPSYDKHCPSIICHKYFPTLAYITKHKREMHPSACGRPKKNQSKNSESVVEAIVITNAATLEDFSILSL</sequence>
<accession>A0ABN7WB13</accession>
<name>A0ABN7WB13_GIGMA</name>
<evidence type="ECO:0000313" key="3">
    <source>
        <dbReference type="Proteomes" id="UP000789901"/>
    </source>
</evidence>
<evidence type="ECO:0000259" key="1">
    <source>
        <dbReference type="PROSITE" id="PS00028"/>
    </source>
</evidence>
<organism evidence="2 3">
    <name type="scientific">Gigaspora margarita</name>
    <dbReference type="NCBI Taxonomy" id="4874"/>
    <lineage>
        <taxon>Eukaryota</taxon>
        <taxon>Fungi</taxon>
        <taxon>Fungi incertae sedis</taxon>
        <taxon>Mucoromycota</taxon>
        <taxon>Glomeromycotina</taxon>
        <taxon>Glomeromycetes</taxon>
        <taxon>Diversisporales</taxon>
        <taxon>Gigasporaceae</taxon>
        <taxon>Gigaspora</taxon>
    </lineage>
</organism>
<dbReference type="InterPro" id="IPR013087">
    <property type="entry name" value="Znf_C2H2_type"/>
</dbReference>
<dbReference type="PROSITE" id="PS00028">
    <property type="entry name" value="ZINC_FINGER_C2H2_1"/>
    <property type="match status" value="1"/>
</dbReference>
<dbReference type="Proteomes" id="UP000789901">
    <property type="component" value="Unassembled WGS sequence"/>
</dbReference>
<reference evidence="2 3" key="1">
    <citation type="submission" date="2021-06" db="EMBL/GenBank/DDBJ databases">
        <authorList>
            <person name="Kallberg Y."/>
            <person name="Tangrot J."/>
            <person name="Rosling A."/>
        </authorList>
    </citation>
    <scope>NUCLEOTIDE SEQUENCE [LARGE SCALE GENOMIC DNA]</scope>
    <source>
        <strain evidence="2 3">120-4 pot B 10/14</strain>
    </source>
</reference>
<dbReference type="EMBL" id="CAJVQB010036901">
    <property type="protein sequence ID" value="CAG8824604.1"/>
    <property type="molecule type" value="Genomic_DNA"/>
</dbReference>
<protein>
    <submittedName>
        <fullName evidence="2">30330_t:CDS:1</fullName>
    </submittedName>
</protein>
<keyword evidence="3" id="KW-1185">Reference proteome</keyword>
<evidence type="ECO:0000313" key="2">
    <source>
        <dbReference type="EMBL" id="CAG8824604.1"/>
    </source>
</evidence>
<feature type="domain" description="C2H2-type" evidence="1">
    <location>
        <begin position="54"/>
        <end position="77"/>
    </location>
</feature>
<gene>
    <name evidence="2" type="ORF">GMARGA_LOCUS28617</name>
</gene>
<feature type="non-terminal residue" evidence="2">
    <location>
        <position position="1"/>
    </location>
</feature>